<dbReference type="InterPro" id="IPR013717">
    <property type="entry name" value="PIG-P"/>
</dbReference>
<sequence length="169" mass="19102">GLYRIIVNRSSAMSSSTNDYERAPRLETVAVAVDSVPNAKGEVAGFVIWIASYVSFLLFLLWAFIPERLLHKAGVYYYPSKYWAISVPAYICSTLYLLIVLYFAANLFMTNPLQSRFTYTDKFSVSMSKKPRHGSMVDFEEIRDIPLPVVNKILYQAKTASSSPKSNMS</sequence>
<reference evidence="7" key="1">
    <citation type="submission" date="2015-04" db="EMBL/GenBank/DDBJ databases">
        <title>The genome sequence of the plant pathogenic Rhizarian Plasmodiophora brassicae reveals insights in its biotrophic life cycle and the origin of chitin synthesis.</title>
        <authorList>
            <person name="Schwelm A."/>
            <person name="Fogelqvist J."/>
            <person name="Knaust A."/>
            <person name="Julke S."/>
            <person name="Lilja T."/>
            <person name="Dhandapani V."/>
            <person name="Bonilla-Rosso G."/>
            <person name="Karlsson M."/>
            <person name="Shevchenko A."/>
            <person name="Choi S.R."/>
            <person name="Kim H.G."/>
            <person name="Park J.Y."/>
            <person name="Lim Y.P."/>
            <person name="Ludwig-Muller J."/>
            <person name="Dixelius C."/>
        </authorList>
    </citation>
    <scope>NUCLEOTIDE SEQUENCE</scope>
    <source>
        <tissue evidence="7">Potato root galls</tissue>
    </source>
</reference>
<dbReference type="GO" id="GO:0005783">
    <property type="term" value="C:endoplasmic reticulum"/>
    <property type="evidence" value="ECO:0007669"/>
    <property type="project" value="TreeGrafter"/>
</dbReference>
<evidence type="ECO:0000256" key="3">
    <source>
        <dbReference type="ARBA" id="ARBA00022989"/>
    </source>
</evidence>
<dbReference type="AlphaFoldDB" id="A0A0H5R8M2"/>
<dbReference type="GO" id="GO:0016020">
    <property type="term" value="C:membrane"/>
    <property type="evidence" value="ECO:0007669"/>
    <property type="project" value="UniProtKB-SubCell"/>
</dbReference>
<keyword evidence="3 5" id="KW-1133">Transmembrane helix</keyword>
<keyword evidence="4 5" id="KW-0472">Membrane</keyword>
<dbReference type="InterPro" id="IPR052263">
    <property type="entry name" value="GPI_Anchor_Biosynth"/>
</dbReference>
<evidence type="ECO:0000256" key="5">
    <source>
        <dbReference type="SAM" id="Phobius"/>
    </source>
</evidence>
<feature type="transmembrane region" description="Helical" evidence="5">
    <location>
        <begin position="85"/>
        <end position="108"/>
    </location>
</feature>
<dbReference type="GO" id="GO:0006506">
    <property type="term" value="P:GPI anchor biosynthetic process"/>
    <property type="evidence" value="ECO:0007669"/>
    <property type="project" value="TreeGrafter"/>
</dbReference>
<keyword evidence="2 5" id="KW-0812">Transmembrane</keyword>
<evidence type="ECO:0000256" key="2">
    <source>
        <dbReference type="ARBA" id="ARBA00022692"/>
    </source>
</evidence>
<proteinExistence type="predicted"/>
<dbReference type="PANTHER" id="PTHR46346:SF1">
    <property type="entry name" value="PHOSPHATIDYLINOSITOL N-ACETYLGLUCOSAMINYLTRANSFERASE SUBUNIT P"/>
    <property type="match status" value="1"/>
</dbReference>
<feature type="domain" description="PIG-P" evidence="6">
    <location>
        <begin position="42"/>
        <end position="155"/>
    </location>
</feature>
<feature type="non-terminal residue" evidence="7">
    <location>
        <position position="1"/>
    </location>
</feature>
<feature type="transmembrane region" description="Helical" evidence="5">
    <location>
        <begin position="43"/>
        <end position="65"/>
    </location>
</feature>
<evidence type="ECO:0000259" key="6">
    <source>
        <dbReference type="Pfam" id="PF08510"/>
    </source>
</evidence>
<comment type="subcellular location">
    <subcellularLocation>
        <location evidence="1">Membrane</location>
        <topology evidence="1">Multi-pass membrane protein</topology>
    </subcellularLocation>
</comment>
<name>A0A0H5R8M2_9EUKA</name>
<evidence type="ECO:0000313" key="7">
    <source>
        <dbReference type="EMBL" id="CRZ10473.1"/>
    </source>
</evidence>
<protein>
    <recommendedName>
        <fullName evidence="6">PIG-P domain-containing protein</fullName>
    </recommendedName>
</protein>
<evidence type="ECO:0000256" key="4">
    <source>
        <dbReference type="ARBA" id="ARBA00023136"/>
    </source>
</evidence>
<accession>A0A0H5R8M2</accession>
<dbReference type="PANTHER" id="PTHR46346">
    <property type="entry name" value="PHOSPHATIDYLINOSITOL N-ACETYLGLUCOSAMINYLTRANSFERASE SUBUNIT P"/>
    <property type="match status" value="1"/>
</dbReference>
<organism evidence="7">
    <name type="scientific">Spongospora subterranea</name>
    <dbReference type="NCBI Taxonomy" id="70186"/>
    <lineage>
        <taxon>Eukaryota</taxon>
        <taxon>Sar</taxon>
        <taxon>Rhizaria</taxon>
        <taxon>Endomyxa</taxon>
        <taxon>Phytomyxea</taxon>
        <taxon>Plasmodiophorida</taxon>
        <taxon>Plasmodiophoridae</taxon>
        <taxon>Spongospora</taxon>
    </lineage>
</organism>
<dbReference type="EMBL" id="HACM01010031">
    <property type="protein sequence ID" value="CRZ10473.1"/>
    <property type="molecule type" value="Transcribed_RNA"/>
</dbReference>
<evidence type="ECO:0000256" key="1">
    <source>
        <dbReference type="ARBA" id="ARBA00004141"/>
    </source>
</evidence>
<dbReference type="Pfam" id="PF08510">
    <property type="entry name" value="PIG-P"/>
    <property type="match status" value="1"/>
</dbReference>